<feature type="region of interest" description="Disordered" evidence="1">
    <location>
        <begin position="267"/>
        <end position="299"/>
    </location>
</feature>
<protein>
    <submittedName>
        <fullName evidence="2">Uncharacterized protein</fullName>
    </submittedName>
</protein>
<name>A0A9X6NBT1_HYPEX</name>
<dbReference type="EMBL" id="MTYJ01000219">
    <property type="protein sequence ID" value="OWA51257.1"/>
    <property type="molecule type" value="Genomic_DNA"/>
</dbReference>
<comment type="caution">
    <text evidence="2">The sequence shown here is derived from an EMBL/GenBank/DDBJ whole genome shotgun (WGS) entry which is preliminary data.</text>
</comment>
<sequence>MAQQVAADPNMQKFYAMKMDPITVRPFNPESGKFIVFWPSFIRMGCCRGWTREDQYIDALPQFMEGTALKFVNRFLEQDLARRLPLSYYEGRLAQEYRTNLIDKIKKSKSKLEAFRLQPNMKPFQLFNEMESLILVFAPGMDDWSKIDYLKRTLIDIPGLTSKFQYRPFNSYEEAKAEYERCVTKFRGKMVYIKEKTGNVALDAGSYVYSATPTGSSSSNTGSQGDYPPKQKQDQKGPAAWTDKLANTVQSMAASQLALVAKLGANRTQGPHEQASAPQQQNRSKSVAAPNPYQEGPFTTTSFTIEKHAVRSNNGCNRLSSERVKSYRSGTWTSHQDRFRSGY</sequence>
<feature type="compositionally biased region" description="Polar residues" evidence="1">
    <location>
        <begin position="267"/>
        <end position="285"/>
    </location>
</feature>
<evidence type="ECO:0000256" key="1">
    <source>
        <dbReference type="SAM" id="MobiDB-lite"/>
    </source>
</evidence>
<reference evidence="3" key="1">
    <citation type="submission" date="2017-01" db="EMBL/GenBank/DDBJ databases">
        <title>Comparative genomics of anhydrobiosis in the tardigrade Hypsibius dujardini.</title>
        <authorList>
            <person name="Yoshida Y."/>
            <person name="Koutsovoulos G."/>
            <person name="Laetsch D."/>
            <person name="Stevens L."/>
            <person name="Kumar S."/>
            <person name="Horikawa D."/>
            <person name="Ishino K."/>
            <person name="Komine S."/>
            <person name="Tomita M."/>
            <person name="Blaxter M."/>
            <person name="Arakawa K."/>
        </authorList>
    </citation>
    <scope>NUCLEOTIDE SEQUENCE [LARGE SCALE GENOMIC DNA]</scope>
    <source>
        <strain evidence="3">Z151</strain>
    </source>
</reference>
<dbReference type="Proteomes" id="UP000192578">
    <property type="component" value="Unassembled WGS sequence"/>
</dbReference>
<feature type="region of interest" description="Disordered" evidence="1">
    <location>
        <begin position="321"/>
        <end position="343"/>
    </location>
</feature>
<gene>
    <name evidence="2" type="ORF">BV898_15749</name>
</gene>
<evidence type="ECO:0000313" key="2">
    <source>
        <dbReference type="EMBL" id="OWA51257.1"/>
    </source>
</evidence>
<accession>A0A9X6NBT1</accession>
<dbReference type="AlphaFoldDB" id="A0A9X6NBT1"/>
<feature type="compositionally biased region" description="Low complexity" evidence="1">
    <location>
        <begin position="212"/>
        <end position="225"/>
    </location>
</feature>
<evidence type="ECO:0000313" key="3">
    <source>
        <dbReference type="Proteomes" id="UP000192578"/>
    </source>
</evidence>
<organism evidence="2 3">
    <name type="scientific">Hypsibius exemplaris</name>
    <name type="common">Freshwater tardigrade</name>
    <dbReference type="NCBI Taxonomy" id="2072580"/>
    <lineage>
        <taxon>Eukaryota</taxon>
        <taxon>Metazoa</taxon>
        <taxon>Ecdysozoa</taxon>
        <taxon>Tardigrada</taxon>
        <taxon>Eutardigrada</taxon>
        <taxon>Parachela</taxon>
        <taxon>Hypsibioidea</taxon>
        <taxon>Hypsibiidae</taxon>
        <taxon>Hypsibius</taxon>
    </lineage>
</organism>
<proteinExistence type="predicted"/>
<feature type="region of interest" description="Disordered" evidence="1">
    <location>
        <begin position="212"/>
        <end position="240"/>
    </location>
</feature>
<keyword evidence="3" id="KW-1185">Reference proteome</keyword>